<comment type="caution">
    <text evidence="1">The sequence shown here is derived from an EMBL/GenBank/DDBJ whole genome shotgun (WGS) entry which is preliminary data.</text>
</comment>
<evidence type="ECO:0000313" key="1">
    <source>
        <dbReference type="EMBL" id="MEQ2197782.1"/>
    </source>
</evidence>
<reference evidence="1 2" key="1">
    <citation type="submission" date="2021-06" db="EMBL/GenBank/DDBJ databases">
        <authorList>
            <person name="Palmer J.M."/>
        </authorList>
    </citation>
    <scope>NUCLEOTIDE SEQUENCE [LARGE SCALE GENOMIC DNA]</scope>
    <source>
        <strain evidence="1 2">XC_2019</strain>
        <tissue evidence="1">Muscle</tissue>
    </source>
</reference>
<dbReference type="Proteomes" id="UP001434883">
    <property type="component" value="Unassembled WGS sequence"/>
</dbReference>
<name>A0ABV0QQZ5_9TELE</name>
<evidence type="ECO:0000313" key="2">
    <source>
        <dbReference type="Proteomes" id="UP001434883"/>
    </source>
</evidence>
<protein>
    <submittedName>
        <fullName evidence="1">Uncharacterized protein</fullName>
    </submittedName>
</protein>
<feature type="non-terminal residue" evidence="1">
    <location>
        <position position="1"/>
    </location>
</feature>
<feature type="non-terminal residue" evidence="1">
    <location>
        <position position="109"/>
    </location>
</feature>
<proteinExistence type="predicted"/>
<dbReference type="EMBL" id="JAHRIN010018132">
    <property type="protein sequence ID" value="MEQ2197782.1"/>
    <property type="molecule type" value="Genomic_DNA"/>
</dbReference>
<accession>A0ABV0QQZ5</accession>
<keyword evidence="2" id="KW-1185">Reference proteome</keyword>
<gene>
    <name evidence="1" type="ORF">XENOCAPTIV_003181</name>
</gene>
<sequence length="109" mass="11967">AHLQTHSFHLNGSSDQRIMNSWNQSGKSLRNIYGYVNPPEPLTVHGAVGRVLGLTAVTFSVVSVYRGSCCILSSVTANCWQTSCLRSAWSPSFWTRCCRTSTLVCLCVP</sequence>
<organism evidence="1 2">
    <name type="scientific">Xenoophorus captivus</name>
    <dbReference type="NCBI Taxonomy" id="1517983"/>
    <lineage>
        <taxon>Eukaryota</taxon>
        <taxon>Metazoa</taxon>
        <taxon>Chordata</taxon>
        <taxon>Craniata</taxon>
        <taxon>Vertebrata</taxon>
        <taxon>Euteleostomi</taxon>
        <taxon>Actinopterygii</taxon>
        <taxon>Neopterygii</taxon>
        <taxon>Teleostei</taxon>
        <taxon>Neoteleostei</taxon>
        <taxon>Acanthomorphata</taxon>
        <taxon>Ovalentaria</taxon>
        <taxon>Atherinomorphae</taxon>
        <taxon>Cyprinodontiformes</taxon>
        <taxon>Goodeidae</taxon>
        <taxon>Xenoophorus</taxon>
    </lineage>
</organism>